<feature type="domain" description="Glycosyltransferase subfamily 4-like N-terminal" evidence="6">
    <location>
        <begin position="21"/>
        <end position="178"/>
    </location>
</feature>
<dbReference type="InterPro" id="IPR029044">
    <property type="entry name" value="Nucleotide-diphossugar_trans"/>
</dbReference>
<dbReference type="CDD" id="cd03801">
    <property type="entry name" value="GT4_PimA-like"/>
    <property type="match status" value="1"/>
</dbReference>
<feature type="domain" description="Glycosyl transferase family 1" evidence="4">
    <location>
        <begin position="202"/>
        <end position="352"/>
    </location>
</feature>
<dbReference type="Pfam" id="PF00534">
    <property type="entry name" value="Glycos_transf_1"/>
    <property type="match status" value="1"/>
</dbReference>
<protein>
    <recommendedName>
        <fullName evidence="1">D-inositol 3-phosphate glycosyltransferase</fullName>
    </recommendedName>
</protein>
<dbReference type="PANTHER" id="PTHR45947">
    <property type="entry name" value="SULFOQUINOVOSYL TRANSFERASE SQD2"/>
    <property type="match status" value="1"/>
</dbReference>
<dbReference type="InterPro" id="IPR028098">
    <property type="entry name" value="Glyco_trans_4-like_N"/>
</dbReference>
<name>A0ABS7ZCY2_9MICO</name>
<organism evidence="7 8">
    <name type="scientific">Isoptericola luteus</name>
    <dbReference type="NCBI Taxonomy" id="2879484"/>
    <lineage>
        <taxon>Bacteria</taxon>
        <taxon>Bacillati</taxon>
        <taxon>Actinomycetota</taxon>
        <taxon>Actinomycetes</taxon>
        <taxon>Micrococcales</taxon>
        <taxon>Promicromonosporaceae</taxon>
        <taxon>Isoptericola</taxon>
    </lineage>
</organism>
<evidence type="ECO:0000256" key="2">
    <source>
        <dbReference type="ARBA" id="ARBA00022676"/>
    </source>
</evidence>
<evidence type="ECO:0000313" key="7">
    <source>
        <dbReference type="EMBL" id="MCA5892898.1"/>
    </source>
</evidence>
<gene>
    <name evidence="7" type="ORF">LEP48_05950</name>
</gene>
<dbReference type="Gene3D" id="3.40.50.2000">
    <property type="entry name" value="Glycogen Phosphorylase B"/>
    <property type="match status" value="2"/>
</dbReference>
<dbReference type="PANTHER" id="PTHR45947:SF3">
    <property type="entry name" value="SULFOQUINOVOSYL TRANSFERASE SQD2"/>
    <property type="match status" value="1"/>
</dbReference>
<comment type="caution">
    <text evidence="7">The sequence shown here is derived from an EMBL/GenBank/DDBJ whole genome shotgun (WGS) entry which is preliminary data.</text>
</comment>
<dbReference type="EMBL" id="JAIXCQ010000003">
    <property type="protein sequence ID" value="MCA5892898.1"/>
    <property type="molecule type" value="Genomic_DNA"/>
</dbReference>
<keyword evidence="2 7" id="KW-0328">Glycosyltransferase</keyword>
<dbReference type="Gene3D" id="3.90.550.10">
    <property type="entry name" value="Spore Coat Polysaccharide Biosynthesis Protein SpsA, Chain A"/>
    <property type="match status" value="1"/>
</dbReference>
<evidence type="ECO:0000313" key="8">
    <source>
        <dbReference type="Proteomes" id="UP001319870"/>
    </source>
</evidence>
<dbReference type="Pfam" id="PF13439">
    <property type="entry name" value="Glyco_transf_4"/>
    <property type="match status" value="1"/>
</dbReference>
<evidence type="ECO:0000259" key="5">
    <source>
        <dbReference type="Pfam" id="PF00535"/>
    </source>
</evidence>
<dbReference type="InterPro" id="IPR001296">
    <property type="entry name" value="Glyco_trans_1"/>
</dbReference>
<dbReference type="RefSeq" id="WP_225564658.1">
    <property type="nucleotide sequence ID" value="NZ_JAIXCQ010000003.1"/>
</dbReference>
<proteinExistence type="predicted"/>
<evidence type="ECO:0000256" key="1">
    <source>
        <dbReference type="ARBA" id="ARBA00021292"/>
    </source>
</evidence>
<evidence type="ECO:0000256" key="3">
    <source>
        <dbReference type="ARBA" id="ARBA00022679"/>
    </source>
</evidence>
<dbReference type="SUPFAM" id="SSF53756">
    <property type="entry name" value="UDP-Glycosyltransferase/glycogen phosphorylase"/>
    <property type="match status" value="1"/>
</dbReference>
<dbReference type="GO" id="GO:0016757">
    <property type="term" value="F:glycosyltransferase activity"/>
    <property type="evidence" value="ECO:0007669"/>
    <property type="project" value="UniProtKB-KW"/>
</dbReference>
<feature type="domain" description="Glycosyltransferase 2-like" evidence="5">
    <location>
        <begin position="397"/>
        <end position="504"/>
    </location>
</feature>
<dbReference type="InterPro" id="IPR050194">
    <property type="entry name" value="Glycosyltransferase_grp1"/>
</dbReference>
<dbReference type="Proteomes" id="UP001319870">
    <property type="component" value="Unassembled WGS sequence"/>
</dbReference>
<reference evidence="7 8" key="1">
    <citation type="submission" date="2021-09" db="EMBL/GenBank/DDBJ databases">
        <title>Isoptericola luteus sp. nov., a novel bacterium isolated from Harbin, the capital city of Heilongjiang province.</title>
        <authorList>
            <person name="Li J."/>
        </authorList>
    </citation>
    <scope>NUCLEOTIDE SEQUENCE [LARGE SCALE GENOMIC DNA]</scope>
    <source>
        <strain evidence="7 8">NEAU-Y5</strain>
    </source>
</reference>
<sequence>MRVLRISHSAVVASWREREAALRRAGLEVRLLCARSWDVGGSAVALSPAPGEDVTGVRTAGRHPALFLYDPRPLWRALGERWDVLDLHEEPFALATAEVLLLRWARGLLDRRRGRVPYVLYSAQNLTKRYPWPFRALERRALRGAAGVSVCNEGARHVLRGKGARSTVATVPLGIDTRVFFPADGGPTTGDGPTADGPVLPDDGRLAVVYAGRLEPHKGVDVAIAAVADDPSMTLTVAGRGSAEADLRARAASAGGRVRFAGALDAAGLAALYRSGDVLVVPSRATASWVEQFGRVAVEAMACGTPVVAAATGALPDVVGGAGLLVPPDDPGALHAALRRVRDEPGLAARLRADGLVRAATCRWDAVAQQYLDLYAGAVRPPARSTATCGHSPAEVLLVAYGAPDLVAQALEPLAGKHPLTVVDNSSLPAIREVAARFGARYLDPGRNGGFAAGVNHGLAHRQDPGADVLLLNPDAVVSADTVTLLQDALAAAPDLATVGPRQVDATGTPARVEWPFPSPGRCWLEAVGLARLAGPGRRGSFVIGSVLLLSGRALGEMGPFDERFFLYAEETDWAYRASRAGWRHAVVPGAHALHLGGATSTDATRRETTFHASQETYLRKHFGPAGWAAARAAQVVGSAGRAVVLRGDRSAAARRRLGLYLRGPVAAARATA</sequence>
<accession>A0ABS7ZCY2</accession>
<evidence type="ECO:0000259" key="6">
    <source>
        <dbReference type="Pfam" id="PF13439"/>
    </source>
</evidence>
<evidence type="ECO:0000259" key="4">
    <source>
        <dbReference type="Pfam" id="PF00534"/>
    </source>
</evidence>
<dbReference type="InterPro" id="IPR001173">
    <property type="entry name" value="Glyco_trans_2-like"/>
</dbReference>
<dbReference type="SUPFAM" id="SSF53448">
    <property type="entry name" value="Nucleotide-diphospho-sugar transferases"/>
    <property type="match status" value="1"/>
</dbReference>
<keyword evidence="8" id="KW-1185">Reference proteome</keyword>
<dbReference type="Pfam" id="PF00535">
    <property type="entry name" value="Glycos_transf_2"/>
    <property type="match status" value="1"/>
</dbReference>
<keyword evidence="3 7" id="KW-0808">Transferase</keyword>